<dbReference type="HOGENOM" id="CLU_085114_0_1_0"/>
<dbReference type="GO" id="GO:0046933">
    <property type="term" value="F:proton-transporting ATP synthase activity, rotational mechanism"/>
    <property type="evidence" value="ECO:0007669"/>
    <property type="project" value="UniProtKB-UniRule"/>
</dbReference>
<evidence type="ECO:0000256" key="4">
    <source>
        <dbReference type="ARBA" id="ARBA00023065"/>
    </source>
</evidence>
<dbReference type="GO" id="GO:0005886">
    <property type="term" value="C:plasma membrane"/>
    <property type="evidence" value="ECO:0007669"/>
    <property type="project" value="UniProtKB-SubCell"/>
</dbReference>
<sequence length="177" mass="20647">MNRVAKRYTKAIFQLAQENNILEQIEKDFLLLSDLQRQSDELGQYLANPLIKDEKKIEALEEMIGQKANPMTKNFLRLLAAKRRLRVLPAILENFRQMMLEYRNIVEGEVVSAVELDESQLAAIKKRLEEMWGKNVKLYPRVQPDILGGFVLRVQDVVIDNSIRLQLNKLREKLTAR</sequence>
<organism evidence="9 10">
    <name type="scientific">Caldithrix abyssi DSM 13497</name>
    <dbReference type="NCBI Taxonomy" id="880073"/>
    <lineage>
        <taxon>Bacteria</taxon>
        <taxon>Pseudomonadati</taxon>
        <taxon>Calditrichota</taxon>
        <taxon>Calditrichia</taxon>
        <taxon>Calditrichales</taxon>
        <taxon>Calditrichaceae</taxon>
        <taxon>Caldithrix</taxon>
    </lineage>
</organism>
<dbReference type="SUPFAM" id="SSF47928">
    <property type="entry name" value="N-terminal domain of the delta subunit of the F1F0-ATP synthase"/>
    <property type="match status" value="1"/>
</dbReference>
<proteinExistence type="inferred from homology"/>
<evidence type="ECO:0000313" key="10">
    <source>
        <dbReference type="Proteomes" id="UP000004671"/>
    </source>
</evidence>
<evidence type="ECO:0000313" key="8">
    <source>
        <dbReference type="EMBL" id="APF19778.1"/>
    </source>
</evidence>
<dbReference type="Proteomes" id="UP000004671">
    <property type="component" value="Chromosome"/>
</dbReference>
<dbReference type="OrthoDB" id="9802471at2"/>
<accession>H1XNU3</accession>
<dbReference type="Proteomes" id="UP000183868">
    <property type="component" value="Chromosome"/>
</dbReference>
<dbReference type="InParanoid" id="H1XNU3"/>
<evidence type="ECO:0000256" key="1">
    <source>
        <dbReference type="ARBA" id="ARBA00004370"/>
    </source>
</evidence>
<keyword evidence="7" id="KW-1003">Cell membrane</keyword>
<evidence type="ECO:0000256" key="3">
    <source>
        <dbReference type="ARBA" id="ARBA00022781"/>
    </source>
</evidence>
<keyword evidence="4 7" id="KW-0406">Ion transport</keyword>
<dbReference type="EMBL" id="CM001402">
    <property type="protein sequence ID" value="EHO39883.1"/>
    <property type="molecule type" value="Genomic_DNA"/>
</dbReference>
<evidence type="ECO:0000256" key="7">
    <source>
        <dbReference type="HAMAP-Rule" id="MF_01416"/>
    </source>
</evidence>
<keyword evidence="5 7" id="KW-0472">Membrane</keyword>
<reference evidence="8 11" key="2">
    <citation type="submission" date="2016-11" db="EMBL/GenBank/DDBJ databases">
        <title>Genomic analysis of Caldithrix abyssi and proposal of a novel bacterial phylum Caldithrichaeota.</title>
        <authorList>
            <person name="Kublanov I."/>
            <person name="Sigalova O."/>
            <person name="Gavrilov S."/>
            <person name="Lebedinsky A."/>
            <person name="Ivanova N."/>
            <person name="Daum C."/>
            <person name="Reddy T."/>
            <person name="Klenk H.P."/>
            <person name="Goker M."/>
            <person name="Reva O."/>
            <person name="Miroshnichenko M."/>
            <person name="Kyprides N."/>
            <person name="Woyke T."/>
            <person name="Gelfand M."/>
        </authorList>
    </citation>
    <scope>NUCLEOTIDE SEQUENCE [LARGE SCALE GENOMIC DNA]</scope>
    <source>
        <strain evidence="8 11">LF13</strain>
    </source>
</reference>
<dbReference type="GO" id="GO:0045259">
    <property type="term" value="C:proton-transporting ATP synthase complex"/>
    <property type="evidence" value="ECO:0007669"/>
    <property type="project" value="UniProtKB-KW"/>
</dbReference>
<evidence type="ECO:0000256" key="5">
    <source>
        <dbReference type="ARBA" id="ARBA00023136"/>
    </source>
</evidence>
<dbReference type="KEGG" id="caby:Cabys_3030"/>
<protein>
    <recommendedName>
        <fullName evidence="7">ATP synthase subunit delta</fullName>
    </recommendedName>
    <alternativeName>
        <fullName evidence="7">ATP synthase F(1) sector subunit delta</fullName>
    </alternativeName>
    <alternativeName>
        <fullName evidence="7">F-type ATPase subunit delta</fullName>
        <shortName evidence="7">F-ATPase subunit delta</shortName>
    </alternativeName>
</protein>
<dbReference type="eggNOG" id="COG0712">
    <property type="taxonomic scope" value="Bacteria"/>
</dbReference>
<comment type="subcellular location">
    <subcellularLocation>
        <location evidence="7">Cell membrane</location>
        <topology evidence="7">Peripheral membrane protein</topology>
    </subcellularLocation>
    <subcellularLocation>
        <location evidence="1">Membrane</location>
    </subcellularLocation>
</comment>
<evidence type="ECO:0000313" key="9">
    <source>
        <dbReference type="EMBL" id="EHO39883.1"/>
    </source>
</evidence>
<dbReference type="STRING" id="880073.Cabys_3030"/>
<keyword evidence="10" id="KW-1185">Reference proteome</keyword>
<comment type="function">
    <text evidence="7">F(1)F(0) ATP synthase produces ATP from ADP in the presence of a proton or sodium gradient. F-type ATPases consist of two structural domains, F(1) containing the extramembraneous catalytic core and F(0) containing the membrane proton channel, linked together by a central stalk and a peripheral stalk. During catalysis, ATP synthesis in the catalytic domain of F(1) is coupled via a rotary mechanism of the central stalk subunits to proton translocation.</text>
</comment>
<keyword evidence="6 7" id="KW-0066">ATP synthesis</keyword>
<dbReference type="PANTHER" id="PTHR11910">
    <property type="entry name" value="ATP SYNTHASE DELTA CHAIN"/>
    <property type="match status" value="1"/>
</dbReference>
<evidence type="ECO:0000256" key="6">
    <source>
        <dbReference type="ARBA" id="ARBA00023310"/>
    </source>
</evidence>
<dbReference type="NCBIfam" id="TIGR01145">
    <property type="entry name" value="ATP_synt_delta"/>
    <property type="match status" value="1"/>
</dbReference>
<dbReference type="HAMAP" id="MF_01416">
    <property type="entry name" value="ATP_synth_delta_bact"/>
    <property type="match status" value="1"/>
</dbReference>
<evidence type="ECO:0000313" key="11">
    <source>
        <dbReference type="Proteomes" id="UP000183868"/>
    </source>
</evidence>
<dbReference type="Gene3D" id="1.10.520.20">
    <property type="entry name" value="N-terminal domain of the delta subunit of the F1F0-ATP synthase"/>
    <property type="match status" value="1"/>
</dbReference>
<dbReference type="InterPro" id="IPR000711">
    <property type="entry name" value="ATPase_OSCP/dsu"/>
</dbReference>
<evidence type="ECO:0000256" key="2">
    <source>
        <dbReference type="ARBA" id="ARBA00022448"/>
    </source>
</evidence>
<dbReference type="PaxDb" id="880073-Calab_0234"/>
<dbReference type="EMBL" id="CP018099">
    <property type="protein sequence ID" value="APF19778.1"/>
    <property type="molecule type" value="Genomic_DNA"/>
</dbReference>
<reference evidence="9 10" key="1">
    <citation type="submission" date="2011-09" db="EMBL/GenBank/DDBJ databases">
        <title>The permanent draft genome of Caldithrix abyssi DSM 13497.</title>
        <authorList>
            <consortium name="US DOE Joint Genome Institute (JGI-PGF)"/>
            <person name="Lucas S."/>
            <person name="Han J."/>
            <person name="Lapidus A."/>
            <person name="Bruce D."/>
            <person name="Goodwin L."/>
            <person name="Pitluck S."/>
            <person name="Peters L."/>
            <person name="Kyrpides N."/>
            <person name="Mavromatis K."/>
            <person name="Ivanova N."/>
            <person name="Mikhailova N."/>
            <person name="Chertkov O."/>
            <person name="Detter J.C."/>
            <person name="Tapia R."/>
            <person name="Han C."/>
            <person name="Land M."/>
            <person name="Hauser L."/>
            <person name="Markowitz V."/>
            <person name="Cheng J.-F."/>
            <person name="Hugenholtz P."/>
            <person name="Woyke T."/>
            <person name="Wu D."/>
            <person name="Spring S."/>
            <person name="Brambilla E."/>
            <person name="Klenk H.-P."/>
            <person name="Eisen J.A."/>
        </authorList>
    </citation>
    <scope>NUCLEOTIDE SEQUENCE [LARGE SCALE GENOMIC DNA]</scope>
    <source>
        <strain evidence="9 10">DSM 13497</strain>
    </source>
</reference>
<dbReference type="NCBIfam" id="NF004402">
    <property type="entry name" value="PRK05758.2-2"/>
    <property type="match status" value="1"/>
</dbReference>
<keyword evidence="3 7" id="KW-0375">Hydrogen ion transport</keyword>
<dbReference type="InterPro" id="IPR026015">
    <property type="entry name" value="ATP_synth_OSCP/delta_N_sf"/>
</dbReference>
<keyword evidence="7" id="KW-0139">CF(1)</keyword>
<dbReference type="RefSeq" id="WP_006926782.1">
    <property type="nucleotide sequence ID" value="NZ_CM001402.1"/>
</dbReference>
<gene>
    <name evidence="7 8" type="primary">atpH</name>
    <name evidence="8" type="ORF">Cabys_3030</name>
    <name evidence="9" type="ORF">Calab_0234</name>
</gene>
<keyword evidence="2 7" id="KW-0813">Transport</keyword>
<dbReference type="PRINTS" id="PR00125">
    <property type="entry name" value="ATPASEDELTA"/>
</dbReference>
<dbReference type="FunCoup" id="H1XNU3">
    <property type="interactions" value="373"/>
</dbReference>
<comment type="similarity">
    <text evidence="7">Belongs to the ATPase delta chain family.</text>
</comment>
<comment type="function">
    <text evidence="7">This protein is part of the stalk that links CF(0) to CF(1). It either transmits conformational changes from CF(0) to CF(1) or is implicated in proton conduction.</text>
</comment>
<dbReference type="Pfam" id="PF00213">
    <property type="entry name" value="OSCP"/>
    <property type="match status" value="1"/>
</dbReference>
<name>H1XNU3_CALAY</name>
<dbReference type="AlphaFoldDB" id="H1XNU3"/>